<name>A0A3B3Z037_9TELE</name>
<feature type="domain" description="C2H2-type" evidence="9">
    <location>
        <begin position="708"/>
        <end position="735"/>
    </location>
</feature>
<keyword evidence="11" id="KW-1185">Reference proteome</keyword>
<feature type="region of interest" description="Disordered" evidence="8">
    <location>
        <begin position="209"/>
        <end position="247"/>
    </location>
</feature>
<proteinExistence type="predicted"/>
<feature type="domain" description="C2H2-type" evidence="9">
    <location>
        <begin position="656"/>
        <end position="683"/>
    </location>
</feature>
<dbReference type="Gene3D" id="3.30.160.60">
    <property type="entry name" value="Classic Zinc Finger"/>
    <property type="match status" value="7"/>
</dbReference>
<keyword evidence="5" id="KW-0862">Zinc</keyword>
<feature type="compositionally biased region" description="Low complexity" evidence="8">
    <location>
        <begin position="176"/>
        <end position="193"/>
    </location>
</feature>
<evidence type="ECO:0000256" key="1">
    <source>
        <dbReference type="ARBA" id="ARBA00004123"/>
    </source>
</evidence>
<feature type="region of interest" description="Disordered" evidence="8">
    <location>
        <begin position="164"/>
        <end position="196"/>
    </location>
</feature>
<dbReference type="GO" id="GO:0010468">
    <property type="term" value="P:regulation of gene expression"/>
    <property type="evidence" value="ECO:0007669"/>
    <property type="project" value="TreeGrafter"/>
</dbReference>
<dbReference type="FunFam" id="3.30.160.60:FF:000744">
    <property type="entry name" value="zinc finger E-box-binding homeobox 1"/>
    <property type="match status" value="1"/>
</dbReference>
<feature type="domain" description="C2H2-type" evidence="9">
    <location>
        <begin position="955"/>
        <end position="982"/>
    </location>
</feature>
<keyword evidence="4 7" id="KW-0863">Zinc-finger</keyword>
<keyword evidence="2" id="KW-0479">Metal-binding</keyword>
<evidence type="ECO:0000256" key="6">
    <source>
        <dbReference type="ARBA" id="ARBA00023242"/>
    </source>
</evidence>
<dbReference type="Pfam" id="PF13912">
    <property type="entry name" value="zf-C2H2_6"/>
    <property type="match status" value="3"/>
</dbReference>
<dbReference type="PANTHER" id="PTHR16515">
    <property type="entry name" value="PR DOMAIN ZINC FINGER PROTEIN"/>
    <property type="match status" value="1"/>
</dbReference>
<feature type="domain" description="C2H2-type" evidence="9">
    <location>
        <begin position="983"/>
        <end position="1006"/>
    </location>
</feature>
<keyword evidence="6" id="KW-0539">Nucleus</keyword>
<dbReference type="Ensembl" id="ENSPMET00000027241.1">
    <property type="protein sequence ID" value="ENSPMEP00000032904.1"/>
    <property type="gene ID" value="ENSPMEG00000021102.1"/>
</dbReference>
<dbReference type="InterPro" id="IPR013087">
    <property type="entry name" value="Znf_C2H2_type"/>
</dbReference>
<feature type="domain" description="C2H2-type" evidence="9">
    <location>
        <begin position="806"/>
        <end position="833"/>
    </location>
</feature>
<evidence type="ECO:0000256" key="4">
    <source>
        <dbReference type="ARBA" id="ARBA00022771"/>
    </source>
</evidence>
<feature type="region of interest" description="Disordered" evidence="8">
    <location>
        <begin position="853"/>
        <end position="872"/>
    </location>
</feature>
<dbReference type="Pfam" id="PF00096">
    <property type="entry name" value="zf-C2H2"/>
    <property type="match status" value="5"/>
</dbReference>
<evidence type="ECO:0000256" key="7">
    <source>
        <dbReference type="PROSITE-ProRule" id="PRU00042"/>
    </source>
</evidence>
<dbReference type="PANTHER" id="PTHR16515:SF66">
    <property type="entry name" value="C2H2-TYPE DOMAIN-CONTAINING PROTEIN"/>
    <property type="match status" value="1"/>
</dbReference>
<evidence type="ECO:0000313" key="10">
    <source>
        <dbReference type="Ensembl" id="ENSPMEP00000032904.1"/>
    </source>
</evidence>
<sequence length="1184" mass="133592">MNWRKNEKVHKHYILTAKVKCNRKKHDLLTLRKSECSHHVLYVKLGHFSLFFLFGSVMHRSTADPNGLTVSVHIERFQTPFTNLLGKIKSIPRFALRRFTSSTPPPARPNNSLVESQVTNDVPATEKPASLAQLPDTPANSFYICDCGDEFLDFHLMLEHKRSHVRQRQQPVEDNVSLSPSTSKSSGSEVPTSNALSRDVALEDSVAMVTPPHGQHTPPQDVSVKPIEGMSTTGEPLPESTEDMDLEENTNSVTLSDQLENVQKNNILMKLLASAYQNCLPSSDSENESKHNVIPKQEDIPIDISPVAKAEPSQNNDLSIVQMRRLLVKPGIKTKAPPISKVLAASRKRVVSLTKTMSPVVVLETRQKLMDPTLKGLYGRYQCGRCRKVFPNLDRLTEHHFLHKKERIKCCRRCKQLIIGRLPFSDNHVCIQMRNNCPAKNLQNKSPFGSKIVPFHSLSNAKKVYFCPLCKNSYARRWNLKTHRCHGAGSGFQGEVNTSFKRMSTLRSKLGAQTARVEDANEGFKTASVGTDTGAHIKVEGTSQDSELSAISQLAWMPPAKTFTPFSLKASMIDSLQDPSLASLEEEDENWKMVESNGENGNEGQWTIPLDDEIQVFSSTNKLGNDRHLTQSGSVEHAEIPPHALPYFVREGVRRYPCSRCHKTYSKASTLRRHLLLCGVRPPGFGTVAQSQPHRPTPLNTTNMKPMFSCFVCGRAFNRKDNMMTHRKRCQLKRTMSGLDGGTMVQGLQGDTPADGQIEEENSAGNWGIMSLPSVLPRRVTCECGVGFTSPRLLLEHLQKHAQESYTCPTCGETVNSWADYEVHLQIHMHPQHKLAKGHRSQPLLLRLQQPQATQSVLPPPQKPPRSEPSQHLHLLSVKKGQRIVCTRCGNSFATRCSLRRHISWNRCKGMRAVNPPTNPPKTFHCSHCNSDFPNSISLMFHQRNGACKPAIKPVRCPVCLRWFGTMDSLQKHLVTHKQSDSFRCDVCQGTYRSLKSLKNHRRRIHRILIGHPKSTTVDALTEIQNESDEKKSSKTCQYCGKTFPFQSALKRHVRIHTGEKPYKCDICGRAFGQSYFLRVHELTHWTVKPNRRIKPLLTYTCYICKNVFEHLQNFNNHMKEHTGTKLFRCLYCDKLFSVMSDFEGHDVGHRVLPALVATNDLVILKGSSICKPKHKTFKSLKLI</sequence>
<dbReference type="AlphaFoldDB" id="A0A3B3Z037"/>
<feature type="domain" description="C2H2-type" evidence="9">
    <location>
        <begin position="1035"/>
        <end position="1062"/>
    </location>
</feature>
<evidence type="ECO:0000256" key="2">
    <source>
        <dbReference type="ARBA" id="ARBA00022723"/>
    </source>
</evidence>
<feature type="domain" description="C2H2-type" evidence="9">
    <location>
        <begin position="924"/>
        <end position="954"/>
    </location>
</feature>
<dbReference type="FunFam" id="3.30.160.60:FF:000176">
    <property type="entry name" value="zinc finger protein 70"/>
    <property type="match status" value="1"/>
</dbReference>
<dbReference type="PROSITE" id="PS00028">
    <property type="entry name" value="ZINC_FINGER_C2H2_1"/>
    <property type="match status" value="8"/>
</dbReference>
<dbReference type="GO" id="GO:0008270">
    <property type="term" value="F:zinc ion binding"/>
    <property type="evidence" value="ECO:0007669"/>
    <property type="project" value="UniProtKB-KW"/>
</dbReference>
<feature type="domain" description="C2H2-type" evidence="9">
    <location>
        <begin position="1100"/>
        <end position="1127"/>
    </location>
</feature>
<dbReference type="Proteomes" id="UP000261480">
    <property type="component" value="Unplaced"/>
</dbReference>
<evidence type="ECO:0000259" key="9">
    <source>
        <dbReference type="PROSITE" id="PS50157"/>
    </source>
</evidence>
<reference evidence="10" key="1">
    <citation type="submission" date="2025-08" db="UniProtKB">
        <authorList>
            <consortium name="Ensembl"/>
        </authorList>
    </citation>
    <scope>IDENTIFICATION</scope>
</reference>
<dbReference type="STRING" id="48701.ENSPMEP00000032904"/>
<evidence type="ECO:0000256" key="5">
    <source>
        <dbReference type="ARBA" id="ARBA00022833"/>
    </source>
</evidence>
<dbReference type="SMART" id="SM00355">
    <property type="entry name" value="ZnF_C2H2"/>
    <property type="match status" value="15"/>
</dbReference>
<protein>
    <recommendedName>
        <fullName evidence="9">C2H2-type domain-containing protein</fullName>
    </recommendedName>
</protein>
<evidence type="ECO:0000256" key="3">
    <source>
        <dbReference type="ARBA" id="ARBA00022737"/>
    </source>
</evidence>
<dbReference type="InterPro" id="IPR036236">
    <property type="entry name" value="Znf_C2H2_sf"/>
</dbReference>
<dbReference type="InterPro" id="IPR050331">
    <property type="entry name" value="Zinc_finger"/>
</dbReference>
<comment type="subcellular location">
    <subcellularLocation>
        <location evidence="1">Nucleus</location>
    </subcellularLocation>
</comment>
<dbReference type="SUPFAM" id="SSF57667">
    <property type="entry name" value="beta-beta-alpha zinc fingers"/>
    <property type="match status" value="5"/>
</dbReference>
<organism evidence="10 11">
    <name type="scientific">Poecilia mexicana</name>
    <dbReference type="NCBI Taxonomy" id="48701"/>
    <lineage>
        <taxon>Eukaryota</taxon>
        <taxon>Metazoa</taxon>
        <taxon>Chordata</taxon>
        <taxon>Craniata</taxon>
        <taxon>Vertebrata</taxon>
        <taxon>Euteleostomi</taxon>
        <taxon>Actinopterygii</taxon>
        <taxon>Neopterygii</taxon>
        <taxon>Teleostei</taxon>
        <taxon>Neoteleostei</taxon>
        <taxon>Acanthomorphata</taxon>
        <taxon>Ovalentaria</taxon>
        <taxon>Atherinomorphae</taxon>
        <taxon>Cyprinodontiformes</taxon>
        <taxon>Poeciliidae</taxon>
        <taxon>Poeciliinae</taxon>
        <taxon>Poecilia</taxon>
    </lineage>
</organism>
<feature type="domain" description="C2H2-type" evidence="9">
    <location>
        <begin position="1063"/>
        <end position="1090"/>
    </location>
</feature>
<reference evidence="10" key="2">
    <citation type="submission" date="2025-09" db="UniProtKB">
        <authorList>
            <consortium name="Ensembl"/>
        </authorList>
    </citation>
    <scope>IDENTIFICATION</scope>
</reference>
<evidence type="ECO:0000256" key="8">
    <source>
        <dbReference type="SAM" id="MobiDB-lite"/>
    </source>
</evidence>
<dbReference type="PROSITE" id="PS50157">
    <property type="entry name" value="ZINC_FINGER_C2H2_2"/>
    <property type="match status" value="10"/>
</dbReference>
<dbReference type="GO" id="GO:0005634">
    <property type="term" value="C:nucleus"/>
    <property type="evidence" value="ECO:0007669"/>
    <property type="project" value="UniProtKB-SubCell"/>
</dbReference>
<accession>A0A3B3Z037</accession>
<evidence type="ECO:0000313" key="11">
    <source>
        <dbReference type="Proteomes" id="UP000261480"/>
    </source>
</evidence>
<feature type="domain" description="C2H2-type" evidence="9">
    <location>
        <begin position="381"/>
        <end position="408"/>
    </location>
</feature>
<keyword evidence="3" id="KW-0677">Repeat</keyword>